<gene>
    <name evidence="1" type="ORF">DERYTH_LOCUS28757</name>
</gene>
<evidence type="ECO:0000313" key="2">
    <source>
        <dbReference type="Proteomes" id="UP000789405"/>
    </source>
</evidence>
<keyword evidence="2" id="KW-1185">Reference proteome</keyword>
<dbReference type="Proteomes" id="UP000789405">
    <property type="component" value="Unassembled WGS sequence"/>
</dbReference>
<dbReference type="AlphaFoldDB" id="A0A9N9KJX9"/>
<dbReference type="OrthoDB" id="2434948at2759"/>
<evidence type="ECO:0000313" key="1">
    <source>
        <dbReference type="EMBL" id="CAG8829798.1"/>
    </source>
</evidence>
<protein>
    <submittedName>
        <fullName evidence="1">28098_t:CDS:1</fullName>
    </submittedName>
</protein>
<feature type="non-terminal residue" evidence="1">
    <location>
        <position position="1"/>
    </location>
</feature>
<proteinExistence type="predicted"/>
<dbReference type="EMBL" id="CAJVPY010073905">
    <property type="protein sequence ID" value="CAG8829798.1"/>
    <property type="molecule type" value="Genomic_DNA"/>
</dbReference>
<name>A0A9N9KJX9_9GLOM</name>
<reference evidence="1" key="1">
    <citation type="submission" date="2021-06" db="EMBL/GenBank/DDBJ databases">
        <authorList>
            <person name="Kallberg Y."/>
            <person name="Tangrot J."/>
            <person name="Rosling A."/>
        </authorList>
    </citation>
    <scope>NUCLEOTIDE SEQUENCE</scope>
    <source>
        <strain evidence="1">MA453B</strain>
    </source>
</reference>
<sequence length="155" mass="18007">LEEDYRLEGISGDDLIGKEIKCLDLQFWYKGKWRSLDSTEVIDFQIRKNPSFDLMLGQDWLWMREAKISFGFLLENCKHYAKIEINDMSIPLIEKDSRPTGDPSSYKASSTKNNLSIAEQVVLWNNGTYVPRRFSELWDFVPKSTESKSGLAQEE</sequence>
<accession>A0A9N9KJX9</accession>
<comment type="caution">
    <text evidence="1">The sequence shown here is derived from an EMBL/GenBank/DDBJ whole genome shotgun (WGS) entry which is preliminary data.</text>
</comment>
<feature type="non-terminal residue" evidence="1">
    <location>
        <position position="155"/>
    </location>
</feature>
<organism evidence="1 2">
    <name type="scientific">Dentiscutata erythropus</name>
    <dbReference type="NCBI Taxonomy" id="1348616"/>
    <lineage>
        <taxon>Eukaryota</taxon>
        <taxon>Fungi</taxon>
        <taxon>Fungi incertae sedis</taxon>
        <taxon>Mucoromycota</taxon>
        <taxon>Glomeromycotina</taxon>
        <taxon>Glomeromycetes</taxon>
        <taxon>Diversisporales</taxon>
        <taxon>Gigasporaceae</taxon>
        <taxon>Dentiscutata</taxon>
    </lineage>
</organism>